<dbReference type="GO" id="GO:0003700">
    <property type="term" value="F:DNA-binding transcription factor activity"/>
    <property type="evidence" value="ECO:0007669"/>
    <property type="project" value="InterPro"/>
</dbReference>
<dbReference type="OrthoDB" id="7470293at2"/>
<keyword evidence="1" id="KW-0805">Transcription regulation</keyword>
<dbReference type="PANTHER" id="PTHR46796:SF14">
    <property type="entry name" value="TRANSCRIPTIONAL REGULATORY PROTEIN"/>
    <property type="match status" value="1"/>
</dbReference>
<dbReference type="PANTHER" id="PTHR46796">
    <property type="entry name" value="HTH-TYPE TRANSCRIPTIONAL ACTIVATOR RHAS-RELATED"/>
    <property type="match status" value="1"/>
</dbReference>
<dbReference type="EMBL" id="SACN01000001">
    <property type="protein sequence ID" value="RVT93578.1"/>
    <property type="molecule type" value="Genomic_DNA"/>
</dbReference>
<evidence type="ECO:0000313" key="6">
    <source>
        <dbReference type="Proteomes" id="UP000282971"/>
    </source>
</evidence>
<accession>A0A437M784</accession>
<proteinExistence type="predicted"/>
<evidence type="ECO:0000256" key="3">
    <source>
        <dbReference type="ARBA" id="ARBA00023163"/>
    </source>
</evidence>
<protein>
    <submittedName>
        <fullName evidence="5">AraC family transcriptional regulator</fullName>
    </submittedName>
</protein>
<keyword evidence="2" id="KW-0238">DNA-binding</keyword>
<dbReference type="SUPFAM" id="SSF46689">
    <property type="entry name" value="Homeodomain-like"/>
    <property type="match status" value="1"/>
</dbReference>
<keyword evidence="3" id="KW-0804">Transcription</keyword>
<dbReference type="RefSeq" id="WP_127742336.1">
    <property type="nucleotide sequence ID" value="NZ_SACN01000001.1"/>
</dbReference>
<dbReference type="InterPro" id="IPR009057">
    <property type="entry name" value="Homeodomain-like_sf"/>
</dbReference>
<dbReference type="Pfam" id="PF12833">
    <property type="entry name" value="HTH_18"/>
    <property type="match status" value="1"/>
</dbReference>
<dbReference type="PROSITE" id="PS01124">
    <property type="entry name" value="HTH_ARAC_FAMILY_2"/>
    <property type="match status" value="1"/>
</dbReference>
<keyword evidence="6" id="KW-1185">Reference proteome</keyword>
<dbReference type="InterPro" id="IPR050204">
    <property type="entry name" value="AraC_XylS_family_regulators"/>
</dbReference>
<gene>
    <name evidence="5" type="ORF">EOD43_06835</name>
</gene>
<dbReference type="SMART" id="SM00342">
    <property type="entry name" value="HTH_ARAC"/>
    <property type="match status" value="1"/>
</dbReference>
<evidence type="ECO:0000256" key="1">
    <source>
        <dbReference type="ARBA" id="ARBA00023015"/>
    </source>
</evidence>
<dbReference type="InterPro" id="IPR018060">
    <property type="entry name" value="HTH_AraC"/>
</dbReference>
<reference evidence="5 6" key="1">
    <citation type="submission" date="2019-01" db="EMBL/GenBank/DDBJ databases">
        <authorList>
            <person name="Chen W.-M."/>
        </authorList>
    </citation>
    <scope>NUCLEOTIDE SEQUENCE [LARGE SCALE GENOMIC DNA]</scope>
    <source>
        <strain evidence="5 6">CCP-7</strain>
    </source>
</reference>
<evidence type="ECO:0000313" key="5">
    <source>
        <dbReference type="EMBL" id="RVT93578.1"/>
    </source>
</evidence>
<name>A0A437M784_9SPHN</name>
<dbReference type="AlphaFoldDB" id="A0A437M784"/>
<dbReference type="GO" id="GO:0043565">
    <property type="term" value="F:sequence-specific DNA binding"/>
    <property type="evidence" value="ECO:0007669"/>
    <property type="project" value="InterPro"/>
</dbReference>
<dbReference type="Proteomes" id="UP000282971">
    <property type="component" value="Unassembled WGS sequence"/>
</dbReference>
<sequence length="288" mass="32008">MAIAGQQSTYDIDVVRRIALPGMSLDISDFRFDSTTEMSFIDDHHSFGLCLSETPRNSRSRFAGADMDYTPTGRIAFQPAGTTLLARNDGGQQTILRFRISQKRFDAVSERKLNWGARELVQSINLSALPIRQLLEGLSTELAQPGFASRSYVDGMATLLIVNLLRSVGFDQDNSYDRGGLTPFQMARIDARLDDAARPMPTVCELATLLGLSERHLRRAFRQSSGTTLRDRLQEVSCARASEWLTKTDMPVKMIAARLGFTTQGSFTTAFGRATGETPTAFRLRSRH</sequence>
<evidence type="ECO:0000256" key="2">
    <source>
        <dbReference type="ARBA" id="ARBA00023125"/>
    </source>
</evidence>
<evidence type="ECO:0000259" key="4">
    <source>
        <dbReference type="PROSITE" id="PS01124"/>
    </source>
</evidence>
<feature type="domain" description="HTH araC/xylS-type" evidence="4">
    <location>
        <begin position="187"/>
        <end position="285"/>
    </location>
</feature>
<dbReference type="Gene3D" id="1.10.10.60">
    <property type="entry name" value="Homeodomain-like"/>
    <property type="match status" value="1"/>
</dbReference>
<comment type="caution">
    <text evidence="5">The sequence shown here is derived from an EMBL/GenBank/DDBJ whole genome shotgun (WGS) entry which is preliminary data.</text>
</comment>
<organism evidence="5 6">
    <name type="scientific">Sphingomonas crocodyli</name>
    <dbReference type="NCBI Taxonomy" id="1979270"/>
    <lineage>
        <taxon>Bacteria</taxon>
        <taxon>Pseudomonadati</taxon>
        <taxon>Pseudomonadota</taxon>
        <taxon>Alphaproteobacteria</taxon>
        <taxon>Sphingomonadales</taxon>
        <taxon>Sphingomonadaceae</taxon>
        <taxon>Sphingomonas</taxon>
    </lineage>
</organism>